<evidence type="ECO:0000313" key="2">
    <source>
        <dbReference type="Proteomes" id="UP001055634"/>
    </source>
</evidence>
<dbReference type="PROSITE" id="PS51257">
    <property type="entry name" value="PROKAR_LIPOPROTEIN"/>
    <property type="match status" value="1"/>
</dbReference>
<reference evidence="1" key="1">
    <citation type="submission" date="2022-04" db="EMBL/GenBank/DDBJ databases">
        <authorList>
            <person name="Friedrich I."/>
            <person name="Schneider D."/>
            <person name="Poehlein A."/>
            <person name="Hertel R."/>
            <person name="Daniel R."/>
        </authorList>
    </citation>
    <scope>NUCLEOTIDE SEQUENCE</scope>
</reference>
<evidence type="ECO:0000313" key="1">
    <source>
        <dbReference type="EMBL" id="UTC28244.1"/>
    </source>
</evidence>
<name>A0A9E7N4J6_9CAUD</name>
<sequence length="105" mass="11023">MKRICLALALLSLAGCSENNRVTNHAKSAVLLAGYTNVTLHPPYFDCAAIGDPAIRKPGFTPVRSGMFFQAKRDGVPVYGSVCVARSGSGESNVKLLSTLPPSGD</sequence>
<dbReference type="EMBL" id="ON529850">
    <property type="protein sequence ID" value="UTC28244.1"/>
    <property type="molecule type" value="Genomic_DNA"/>
</dbReference>
<protein>
    <recommendedName>
        <fullName evidence="3">Lipoprotein</fullName>
    </recommendedName>
</protein>
<dbReference type="Proteomes" id="UP001055634">
    <property type="component" value="Segment"/>
</dbReference>
<organism evidence="1 2">
    <name type="scientific">Brevundimonas phage vB_BpoS-Gurke</name>
    <dbReference type="NCBI Taxonomy" id="2948599"/>
    <lineage>
        <taxon>Viruses</taxon>
        <taxon>Duplodnaviria</taxon>
        <taxon>Heunggongvirae</taxon>
        <taxon>Uroviricota</taxon>
        <taxon>Caudoviricetes</taxon>
        <taxon>Jeanschmidtviridae</taxon>
        <taxon>Kikimoravirus</taxon>
        <taxon>Kikimoravirus gurke</taxon>
    </lineage>
</organism>
<evidence type="ECO:0008006" key="3">
    <source>
        <dbReference type="Google" id="ProtNLM"/>
    </source>
</evidence>
<accession>A0A9E7N4J6</accession>
<proteinExistence type="predicted"/>
<gene>
    <name evidence="1" type="ORF">GURKE_02130</name>
</gene>
<keyword evidence="2" id="KW-1185">Reference proteome</keyword>